<keyword evidence="1" id="KW-0472">Membrane</keyword>
<keyword evidence="3" id="KW-1185">Reference proteome</keyword>
<evidence type="ECO:0000313" key="2">
    <source>
        <dbReference type="EMBL" id="UZW76433.1"/>
    </source>
</evidence>
<evidence type="ECO:0000256" key="1">
    <source>
        <dbReference type="SAM" id="Phobius"/>
    </source>
</evidence>
<dbReference type="Proteomes" id="UP001164472">
    <property type="component" value="Chromosome"/>
</dbReference>
<name>A0A9E8KQG7_9ALTE</name>
<dbReference type="InterPro" id="IPR008620">
    <property type="entry name" value="FixH"/>
</dbReference>
<protein>
    <submittedName>
        <fullName evidence="2">FixH family protein</fullName>
    </submittedName>
</protein>
<organism evidence="2 3">
    <name type="scientific">Alkalimarinus sediminis</name>
    <dbReference type="NCBI Taxonomy" id="1632866"/>
    <lineage>
        <taxon>Bacteria</taxon>
        <taxon>Pseudomonadati</taxon>
        <taxon>Pseudomonadota</taxon>
        <taxon>Gammaproteobacteria</taxon>
        <taxon>Alteromonadales</taxon>
        <taxon>Alteromonadaceae</taxon>
        <taxon>Alkalimarinus</taxon>
    </lineage>
</organism>
<evidence type="ECO:0000313" key="3">
    <source>
        <dbReference type="Proteomes" id="UP001164472"/>
    </source>
</evidence>
<accession>A0A9E8KQG7</accession>
<reference evidence="2" key="1">
    <citation type="submission" date="2022-07" db="EMBL/GenBank/DDBJ databases">
        <title>Alkalimarinus sp. nov., isolated from gut of a Alitta virens.</title>
        <authorList>
            <person name="Yang A.I."/>
            <person name="Shin N.-R."/>
        </authorList>
    </citation>
    <scope>NUCLEOTIDE SEQUENCE</scope>
    <source>
        <strain evidence="2">FA028</strain>
    </source>
</reference>
<dbReference type="KEGG" id="asem:NNL22_07545"/>
<dbReference type="AlphaFoldDB" id="A0A9E8KQG7"/>
<proteinExistence type="predicted"/>
<dbReference type="RefSeq" id="WP_251811824.1">
    <property type="nucleotide sequence ID" value="NZ_CP101527.1"/>
</dbReference>
<gene>
    <name evidence="2" type="ORF">NNL22_07545</name>
</gene>
<dbReference type="Pfam" id="PF05751">
    <property type="entry name" value="FixH"/>
    <property type="match status" value="1"/>
</dbReference>
<keyword evidence="1" id="KW-1133">Transmembrane helix</keyword>
<feature type="transmembrane region" description="Helical" evidence="1">
    <location>
        <begin position="15"/>
        <end position="36"/>
    </location>
</feature>
<sequence>MTNIDRDTTPWFKQFWPWFLISIPVVTIIYCMIMIYHAVTTENSLVSDNYYKDGLAINQSLALDNKAKDLNLSASMLVTETGRVAVTLSGSLPSAPSFLTLKMLHPTIDGRDIEIKLLPEPGDTFSTQLETPISGKWYVDIVDHDGTWRLKGKTALPSTTATILSPGV</sequence>
<dbReference type="EMBL" id="CP101527">
    <property type="protein sequence ID" value="UZW76433.1"/>
    <property type="molecule type" value="Genomic_DNA"/>
</dbReference>
<keyword evidence="1" id="KW-0812">Transmembrane</keyword>